<evidence type="ECO:0000256" key="1">
    <source>
        <dbReference type="SAM" id="Coils"/>
    </source>
</evidence>
<dbReference type="EMBL" id="LAZR01021691">
    <property type="protein sequence ID" value="KKL84459.1"/>
    <property type="molecule type" value="Genomic_DNA"/>
</dbReference>
<feature type="region of interest" description="Disordered" evidence="2">
    <location>
        <begin position="348"/>
        <end position="372"/>
    </location>
</feature>
<dbReference type="AlphaFoldDB" id="A0A0F9FDI6"/>
<comment type="caution">
    <text evidence="3">The sequence shown here is derived from an EMBL/GenBank/DDBJ whole genome shotgun (WGS) entry which is preliminary data.</text>
</comment>
<evidence type="ECO:0000313" key="3">
    <source>
        <dbReference type="EMBL" id="KKL84459.1"/>
    </source>
</evidence>
<keyword evidence="1" id="KW-0175">Coiled coil</keyword>
<accession>A0A0F9FDI6</accession>
<gene>
    <name evidence="3" type="ORF">LCGC14_1964540</name>
</gene>
<evidence type="ECO:0000256" key="2">
    <source>
        <dbReference type="SAM" id="MobiDB-lite"/>
    </source>
</evidence>
<reference evidence="3" key="1">
    <citation type="journal article" date="2015" name="Nature">
        <title>Complex archaea that bridge the gap between prokaryotes and eukaryotes.</title>
        <authorList>
            <person name="Spang A."/>
            <person name="Saw J.H."/>
            <person name="Jorgensen S.L."/>
            <person name="Zaremba-Niedzwiedzka K."/>
            <person name="Martijn J."/>
            <person name="Lind A.E."/>
            <person name="van Eijk R."/>
            <person name="Schleper C."/>
            <person name="Guy L."/>
            <person name="Ettema T.J."/>
        </authorList>
    </citation>
    <scope>NUCLEOTIDE SEQUENCE</scope>
</reference>
<feature type="coiled-coil region" evidence="1">
    <location>
        <begin position="176"/>
        <end position="233"/>
    </location>
</feature>
<proteinExistence type="predicted"/>
<sequence>MAFSQAKAELVLDAVQRMTGGLKEIEQGFDDLASAASDAGDEVEKVTDEMAEGFIDAARRFDEGMAQIAKRFDDTMADISAKFAQRRADAETDLARDLRDIDSDAARRRIDSIRDFQIAEIRMREDHQLDIRQLEENYVLDLQDAVRERDARGVLNLQRRFNLEKKHRGEDFNLNMKRLKENHKNELLEIDAQRQRRRVARIRQHQEELMDLADQEARRREQALLDRDRAERDLLDDIKRRLDLLISGADAEMAIEVEKLKFLMDAMNTAYGSNSFYEKMYIRAIKISELAAVRIAAANRKIFGGIPILGGRVNEEAQGRQRGGSVLATSPTNLLIGEGRPEVAEITPLSQATGAPSAGFRGGAEGSRSEQHQVEITMDEGLRAEIIDEVMSENAEIVITLNQRSGGGMRGG</sequence>
<protein>
    <submittedName>
        <fullName evidence="3">Uncharacterized protein</fullName>
    </submittedName>
</protein>
<name>A0A0F9FDI6_9ZZZZ</name>
<organism evidence="3">
    <name type="scientific">marine sediment metagenome</name>
    <dbReference type="NCBI Taxonomy" id="412755"/>
    <lineage>
        <taxon>unclassified sequences</taxon>
        <taxon>metagenomes</taxon>
        <taxon>ecological metagenomes</taxon>
    </lineage>
</organism>